<name>A0AAJ0I8F1_9PEZI</name>
<dbReference type="EMBL" id="JAULSX010000004">
    <property type="protein sequence ID" value="KAK3492862.1"/>
    <property type="molecule type" value="Genomic_DNA"/>
</dbReference>
<evidence type="ECO:0000313" key="3">
    <source>
        <dbReference type="EMBL" id="KAK3492862.1"/>
    </source>
</evidence>
<comment type="similarity">
    <text evidence="1">Belongs to the ornithine cyclodeaminase/mu-crystallin family.</text>
</comment>
<dbReference type="FunFam" id="3.40.50.720:FF:000577">
    <property type="entry name" value="Proline utilization protein PrnX, putative"/>
    <property type="match status" value="1"/>
</dbReference>
<dbReference type="AlphaFoldDB" id="A0AAJ0I8F1"/>
<feature type="compositionally biased region" description="Basic and acidic residues" evidence="2">
    <location>
        <begin position="430"/>
        <end position="441"/>
    </location>
</feature>
<dbReference type="FunFam" id="3.30.1780.10:FF:000005">
    <property type="entry name" value="WGS project CABT00000000 data, contig 2.10"/>
    <property type="match status" value="1"/>
</dbReference>
<feature type="region of interest" description="Disordered" evidence="2">
    <location>
        <begin position="538"/>
        <end position="582"/>
    </location>
</feature>
<dbReference type="InterPro" id="IPR036291">
    <property type="entry name" value="NAD(P)-bd_dom_sf"/>
</dbReference>
<dbReference type="SUPFAM" id="SSF51735">
    <property type="entry name" value="NAD(P)-binding Rossmann-fold domains"/>
    <property type="match status" value="1"/>
</dbReference>
<evidence type="ECO:0008006" key="5">
    <source>
        <dbReference type="Google" id="ProtNLM"/>
    </source>
</evidence>
<gene>
    <name evidence="3" type="ORF">B0T23DRAFT_316375</name>
</gene>
<evidence type="ECO:0000256" key="1">
    <source>
        <dbReference type="ARBA" id="ARBA00008903"/>
    </source>
</evidence>
<dbReference type="PANTHER" id="PTHR13812:SF19">
    <property type="entry name" value="KETIMINE REDUCTASE MU-CRYSTALLIN"/>
    <property type="match status" value="1"/>
</dbReference>
<dbReference type="Gene3D" id="3.40.50.720">
    <property type="entry name" value="NAD(P)-binding Rossmann-like Domain"/>
    <property type="match status" value="1"/>
</dbReference>
<feature type="region of interest" description="Disordered" evidence="2">
    <location>
        <begin position="380"/>
        <end position="453"/>
    </location>
</feature>
<comment type="caution">
    <text evidence="3">The sequence shown here is derived from an EMBL/GenBank/DDBJ whole genome shotgun (WGS) entry which is preliminary data.</text>
</comment>
<proteinExistence type="inferred from homology"/>
<dbReference type="RefSeq" id="XP_062693320.1">
    <property type="nucleotide sequence ID" value="XM_062834925.1"/>
</dbReference>
<dbReference type="GeneID" id="87872547"/>
<accession>A0AAJ0I8F1</accession>
<dbReference type="Gene3D" id="3.30.1780.10">
    <property type="entry name" value="ornithine cyclodeaminase, domain 1"/>
    <property type="match status" value="1"/>
</dbReference>
<feature type="compositionally biased region" description="Gly residues" evidence="2">
    <location>
        <begin position="572"/>
        <end position="582"/>
    </location>
</feature>
<evidence type="ECO:0000313" key="4">
    <source>
        <dbReference type="Proteomes" id="UP001285908"/>
    </source>
</evidence>
<sequence length="582" mass="63168">MTFSILTDDEIKSLLDNLTLDELESFRENLRDALHVYSTGAHTPGQALIHQPERTVVRSGITGATTLFMPSCSPAGHGVKVITLSSAEQIVKSTQQEEAGQDAFTPLIRPTGAITLFNPNGSPRGIIHASTVTAFRTALASLCLVHKRDHVKTITVFGCGEQAYWHVRLTLLLRGSTIKYVNVINRRFSPSCGAMLRRFYEVSPAIKAREGWTNTHFGVLTPSYGEYERLLRDQVRSADVIFCCTPSTACLFDGNILTERDARRKGRLIVAIGSYTPQMREVPIELIQQAVKIQDQAGKRVIHHHKHAIEGGVVVVDTLDGALKEAGELIEAGLGPRHLVELGELVMLNRIALSETDNDSSHTSTDVDTDTLSASASTLTINIAPSEEKDSSSSSNRDSSEKTRRPRHSRHLSLQSIVHRASRSRSRSSNPDRGDDYEEKKKEKKKKKETEDELARWLQKGNVIYKSVGLGLMDLTVGMQLVDFAEQKGERNGVGSIPLMGLQGKEMVEVGLGLEPLDVAGGDGDVVGGGDVVDLIGGSKTSAEFGSEGGSSRLESSEDSMEGSQDQENGAQGHGQGGIHVA</sequence>
<protein>
    <recommendedName>
        <fullName evidence="5">NAD(P)-binding protein</fullName>
    </recommendedName>
</protein>
<dbReference type="InterPro" id="IPR003462">
    <property type="entry name" value="ODC_Mu_crystall"/>
</dbReference>
<feature type="compositionally biased region" description="Low complexity" evidence="2">
    <location>
        <begin position="538"/>
        <end position="554"/>
    </location>
</feature>
<dbReference type="Proteomes" id="UP001285908">
    <property type="component" value="Unassembled WGS sequence"/>
</dbReference>
<keyword evidence="4" id="KW-1185">Reference proteome</keyword>
<dbReference type="InterPro" id="IPR023401">
    <property type="entry name" value="ODC_N"/>
</dbReference>
<dbReference type="PANTHER" id="PTHR13812">
    <property type="entry name" value="KETIMINE REDUCTASE MU-CRYSTALLIN"/>
    <property type="match status" value="1"/>
</dbReference>
<evidence type="ECO:0000256" key="2">
    <source>
        <dbReference type="SAM" id="MobiDB-lite"/>
    </source>
</evidence>
<reference evidence="3 4" key="1">
    <citation type="journal article" date="2023" name="Mol. Phylogenet. Evol.">
        <title>Genome-scale phylogeny and comparative genomics of the fungal order Sordariales.</title>
        <authorList>
            <person name="Hensen N."/>
            <person name="Bonometti L."/>
            <person name="Westerberg I."/>
            <person name="Brannstrom I.O."/>
            <person name="Guillou S."/>
            <person name="Cros-Aarteil S."/>
            <person name="Calhoun S."/>
            <person name="Haridas S."/>
            <person name="Kuo A."/>
            <person name="Mondo S."/>
            <person name="Pangilinan J."/>
            <person name="Riley R."/>
            <person name="LaButti K."/>
            <person name="Andreopoulos B."/>
            <person name="Lipzen A."/>
            <person name="Chen C."/>
            <person name="Yan M."/>
            <person name="Daum C."/>
            <person name="Ng V."/>
            <person name="Clum A."/>
            <person name="Steindorff A."/>
            <person name="Ohm R.A."/>
            <person name="Martin F."/>
            <person name="Silar P."/>
            <person name="Natvig D.O."/>
            <person name="Lalanne C."/>
            <person name="Gautier V."/>
            <person name="Ament-Velasquez S.L."/>
            <person name="Kruys A."/>
            <person name="Hutchinson M.I."/>
            <person name="Powell A.J."/>
            <person name="Barry K."/>
            <person name="Miller A.N."/>
            <person name="Grigoriev I.V."/>
            <person name="Debuchy R."/>
            <person name="Gladieux P."/>
            <person name="Hiltunen Thoren M."/>
            <person name="Johannesson H."/>
        </authorList>
    </citation>
    <scope>NUCLEOTIDE SEQUENCE [LARGE SCALE GENOMIC DNA]</scope>
    <source>
        <strain evidence="3 4">FGSC 10403</strain>
    </source>
</reference>
<organism evidence="3 4">
    <name type="scientific">Neurospora hispaniola</name>
    <dbReference type="NCBI Taxonomy" id="588809"/>
    <lineage>
        <taxon>Eukaryota</taxon>
        <taxon>Fungi</taxon>
        <taxon>Dikarya</taxon>
        <taxon>Ascomycota</taxon>
        <taxon>Pezizomycotina</taxon>
        <taxon>Sordariomycetes</taxon>
        <taxon>Sordariomycetidae</taxon>
        <taxon>Sordariales</taxon>
        <taxon>Sordariaceae</taxon>
        <taxon>Neurospora</taxon>
    </lineage>
</organism>
<dbReference type="GO" id="GO:0005737">
    <property type="term" value="C:cytoplasm"/>
    <property type="evidence" value="ECO:0007669"/>
    <property type="project" value="TreeGrafter"/>
</dbReference>